<keyword evidence="2" id="KW-0255">Endonuclease</keyword>
<dbReference type="EMBL" id="CP042326">
    <property type="protein sequence ID" value="QDZ38741.1"/>
    <property type="molecule type" value="Genomic_DNA"/>
</dbReference>
<organism evidence="2 3">
    <name type="scientific">Euhalothece natronophila Z-M001</name>
    <dbReference type="NCBI Taxonomy" id="522448"/>
    <lineage>
        <taxon>Bacteria</taxon>
        <taxon>Bacillati</taxon>
        <taxon>Cyanobacteriota</taxon>
        <taxon>Cyanophyceae</taxon>
        <taxon>Oscillatoriophycideae</taxon>
        <taxon>Chroococcales</taxon>
        <taxon>Halothecacae</taxon>
        <taxon>Halothece cluster</taxon>
        <taxon>Euhalothece</taxon>
    </lineage>
</organism>
<evidence type="ECO:0000259" key="1">
    <source>
        <dbReference type="Pfam" id="PF05685"/>
    </source>
</evidence>
<dbReference type="OrthoDB" id="455378at2"/>
<dbReference type="RefSeq" id="WP_146294352.1">
    <property type="nucleotide sequence ID" value="NZ_CP042326.1"/>
</dbReference>
<proteinExistence type="predicted"/>
<keyword evidence="3" id="KW-1185">Reference proteome</keyword>
<dbReference type="PANTHER" id="PTHR34107">
    <property type="entry name" value="SLL0198 PROTEIN-RELATED"/>
    <property type="match status" value="1"/>
</dbReference>
<gene>
    <name evidence="2" type="ORF">FRE64_01550</name>
</gene>
<dbReference type="InterPro" id="IPR008538">
    <property type="entry name" value="Uma2"/>
</dbReference>
<sequence length="192" mass="21463">MTTTTLNLNPIIQLTKQQFYSLCVANPDTKLELNANGELIVMSPTGGETSAWNSKLIAALVNWNEETGLGQTFDSSGGFSLPNGAQRSPDAAWIPWEKWDGLTLEEKQGFLPLCPDFVIELLSPSDSWKQGTEKMEEYLDNGCRLGWLLEPRNKRVAIYRPQQAVEILENPNYLSGEDVLKGFTLNVGKIWQ</sequence>
<keyword evidence="2" id="KW-0378">Hydrolase</keyword>
<dbReference type="SUPFAM" id="SSF52980">
    <property type="entry name" value="Restriction endonuclease-like"/>
    <property type="match status" value="1"/>
</dbReference>
<dbReference type="PANTHER" id="PTHR34107:SF1">
    <property type="entry name" value="SLL0198 PROTEIN"/>
    <property type="match status" value="1"/>
</dbReference>
<reference evidence="2" key="1">
    <citation type="submission" date="2019-08" db="EMBL/GenBank/DDBJ databases">
        <title>Carotenoids and Carotenoid Binding Proteins in the Halophilic Cyanobacterium Euhalothece sp. ZM00.</title>
        <authorList>
            <person name="Cho S.M."/>
            <person name="Song J.Y."/>
            <person name="Park Y.-I."/>
        </authorList>
    </citation>
    <scope>NUCLEOTIDE SEQUENCE [LARGE SCALE GENOMIC DNA]</scope>
    <source>
        <strain evidence="2">Z-M001</strain>
    </source>
</reference>
<feature type="domain" description="Putative restriction endonuclease" evidence="1">
    <location>
        <begin position="17"/>
        <end position="187"/>
    </location>
</feature>
<evidence type="ECO:0000313" key="2">
    <source>
        <dbReference type="EMBL" id="QDZ38741.1"/>
    </source>
</evidence>
<dbReference type="Proteomes" id="UP000318453">
    <property type="component" value="Chromosome"/>
</dbReference>
<dbReference type="GO" id="GO:0004519">
    <property type="term" value="F:endonuclease activity"/>
    <property type="evidence" value="ECO:0007669"/>
    <property type="project" value="UniProtKB-KW"/>
</dbReference>
<dbReference type="InterPro" id="IPR011335">
    <property type="entry name" value="Restrct_endonuc-II-like"/>
</dbReference>
<dbReference type="CDD" id="cd06260">
    <property type="entry name" value="DUF820-like"/>
    <property type="match status" value="1"/>
</dbReference>
<name>A0A5B8NJQ0_9CHRO</name>
<dbReference type="InterPro" id="IPR012296">
    <property type="entry name" value="Nuclease_put_TT1808"/>
</dbReference>
<protein>
    <submittedName>
        <fullName evidence="2">Uma2 family endonuclease</fullName>
    </submittedName>
</protein>
<dbReference type="KEGG" id="enn:FRE64_01550"/>
<evidence type="ECO:0000313" key="3">
    <source>
        <dbReference type="Proteomes" id="UP000318453"/>
    </source>
</evidence>
<dbReference type="Gene3D" id="3.90.1570.10">
    <property type="entry name" value="tt1808, chain A"/>
    <property type="match status" value="1"/>
</dbReference>
<keyword evidence="2" id="KW-0540">Nuclease</keyword>
<dbReference type="Pfam" id="PF05685">
    <property type="entry name" value="Uma2"/>
    <property type="match status" value="1"/>
</dbReference>
<accession>A0A5B8NJQ0</accession>
<dbReference type="AlphaFoldDB" id="A0A5B8NJQ0"/>